<evidence type="ECO:0000313" key="3">
    <source>
        <dbReference type="Proteomes" id="UP000026962"/>
    </source>
</evidence>
<proteinExistence type="predicted"/>
<organism evidence="2">
    <name type="scientific">Oryza punctata</name>
    <name type="common">Red rice</name>
    <dbReference type="NCBI Taxonomy" id="4537"/>
    <lineage>
        <taxon>Eukaryota</taxon>
        <taxon>Viridiplantae</taxon>
        <taxon>Streptophyta</taxon>
        <taxon>Embryophyta</taxon>
        <taxon>Tracheophyta</taxon>
        <taxon>Spermatophyta</taxon>
        <taxon>Magnoliopsida</taxon>
        <taxon>Liliopsida</taxon>
        <taxon>Poales</taxon>
        <taxon>Poaceae</taxon>
        <taxon>BOP clade</taxon>
        <taxon>Oryzoideae</taxon>
        <taxon>Oryzeae</taxon>
        <taxon>Oryzinae</taxon>
        <taxon>Oryza</taxon>
    </lineage>
</organism>
<sequence length="80" mass="8231">MAWRMAFSNGQVTGGKLGGYFITSLAGWFLSAAAELPTVAASSQDPKAGRLQAGVASRHRQGPTGPSPGPDSRGRQESGE</sequence>
<evidence type="ECO:0000313" key="2">
    <source>
        <dbReference type="EnsemblPlants" id="OPUNC02G31490.1"/>
    </source>
</evidence>
<accession>A0A0E0K5R2</accession>
<reference evidence="2" key="2">
    <citation type="submission" date="2018-05" db="EMBL/GenBank/DDBJ databases">
        <title>OpunRS2 (Oryza punctata Reference Sequence Version 2).</title>
        <authorList>
            <person name="Zhang J."/>
            <person name="Kudrna D."/>
            <person name="Lee S."/>
            <person name="Talag J."/>
            <person name="Welchert J."/>
            <person name="Wing R.A."/>
        </authorList>
    </citation>
    <scope>NUCLEOTIDE SEQUENCE [LARGE SCALE GENOMIC DNA]</scope>
</reference>
<dbReference type="HOGENOM" id="CLU_2593944_0_0_1"/>
<dbReference type="Proteomes" id="UP000026962">
    <property type="component" value="Chromosome 2"/>
</dbReference>
<dbReference type="Gramene" id="OPUNC02G31490.1">
    <property type="protein sequence ID" value="OPUNC02G31490.1"/>
    <property type="gene ID" value="OPUNC02G31490"/>
</dbReference>
<feature type="region of interest" description="Disordered" evidence="1">
    <location>
        <begin position="39"/>
        <end position="80"/>
    </location>
</feature>
<keyword evidence="3" id="KW-1185">Reference proteome</keyword>
<dbReference type="EnsemblPlants" id="OPUNC02G31490.1">
    <property type="protein sequence ID" value="OPUNC02G31490.1"/>
    <property type="gene ID" value="OPUNC02G31490"/>
</dbReference>
<dbReference type="AlphaFoldDB" id="A0A0E0K5R2"/>
<evidence type="ECO:0000256" key="1">
    <source>
        <dbReference type="SAM" id="MobiDB-lite"/>
    </source>
</evidence>
<reference evidence="2" key="1">
    <citation type="submission" date="2015-04" db="UniProtKB">
        <authorList>
            <consortium name="EnsemblPlants"/>
        </authorList>
    </citation>
    <scope>IDENTIFICATION</scope>
</reference>
<name>A0A0E0K5R2_ORYPU</name>
<protein>
    <submittedName>
        <fullName evidence="2">Uncharacterized protein</fullName>
    </submittedName>
</protein>